<dbReference type="EMBL" id="CP013107">
    <property type="protein sequence ID" value="APG89355.1"/>
    <property type="molecule type" value="Genomic_DNA"/>
</dbReference>
<sequence>MLFSSTRAAFSENAAHLASFRSRKARARQRAGFDDFLRSTFQCALMFCSVAANPALRKRNIKVEGLPKGFIEKDPPVTELNHRTADHPIHSIFLERWSPRAFTGEEIIEKELLALFEAARWAPSASNIQPWRFVYARRGTDYFASLLETLDEGNQRWAKNASALVIILSKTHRQTSSGEIRPAYTHAFDTGAAWFAFALQTQLAGWHAHAMAGIDRDKAMRVVGVPEHYRVEAAVAIGRLADPATLPDDLREREKPSQRKPINEFVFEGQFRGD</sequence>
<dbReference type="Gene3D" id="3.40.109.10">
    <property type="entry name" value="NADH Oxidase"/>
    <property type="match status" value="1"/>
</dbReference>
<evidence type="ECO:0000256" key="2">
    <source>
        <dbReference type="ARBA" id="ARBA00023002"/>
    </source>
</evidence>
<dbReference type="InterPro" id="IPR029479">
    <property type="entry name" value="Nitroreductase"/>
</dbReference>
<accession>A0A1L3LH44</accession>
<evidence type="ECO:0000256" key="1">
    <source>
        <dbReference type="ARBA" id="ARBA00007118"/>
    </source>
</evidence>
<dbReference type="PANTHER" id="PTHR43673:SF10">
    <property type="entry name" value="NADH DEHYDROGENASE_NAD(P)H NITROREDUCTASE XCC3605-RELATED"/>
    <property type="match status" value="1"/>
</dbReference>
<dbReference type="Proteomes" id="UP000182306">
    <property type="component" value="Chromosome"/>
</dbReference>
<dbReference type="InterPro" id="IPR000415">
    <property type="entry name" value="Nitroreductase-like"/>
</dbReference>
<evidence type="ECO:0000313" key="5">
    <source>
        <dbReference type="Proteomes" id="UP000182306"/>
    </source>
</evidence>
<dbReference type="PANTHER" id="PTHR43673">
    <property type="entry name" value="NAD(P)H NITROREDUCTASE YDGI-RELATED"/>
    <property type="match status" value="1"/>
</dbReference>
<comment type="similarity">
    <text evidence="1">Belongs to the nitroreductase family.</text>
</comment>
<dbReference type="STRING" id="194963.SAMCFNEI73_Ch0013"/>
<dbReference type="SUPFAM" id="SSF55469">
    <property type="entry name" value="FMN-dependent nitroreductase-like"/>
    <property type="match status" value="1"/>
</dbReference>
<feature type="domain" description="Nitroreductase" evidence="3">
    <location>
        <begin position="95"/>
        <end position="239"/>
    </location>
</feature>
<keyword evidence="2" id="KW-0560">Oxidoreductase</keyword>
<dbReference type="KEGG" id="same:SAMCFNEI73_Ch0013"/>
<evidence type="ECO:0000259" key="3">
    <source>
        <dbReference type="Pfam" id="PF00881"/>
    </source>
</evidence>
<evidence type="ECO:0000313" key="4">
    <source>
        <dbReference type="EMBL" id="APG89355.1"/>
    </source>
</evidence>
<dbReference type="AlphaFoldDB" id="A0A1L3LH44"/>
<dbReference type="GO" id="GO:0016491">
    <property type="term" value="F:oxidoreductase activity"/>
    <property type="evidence" value="ECO:0007669"/>
    <property type="project" value="UniProtKB-KW"/>
</dbReference>
<proteinExistence type="inferred from homology"/>
<dbReference type="CDD" id="cd02138">
    <property type="entry name" value="TdsD-like"/>
    <property type="match status" value="1"/>
</dbReference>
<organism evidence="4 5">
    <name type="scientific">Sinorhizobium americanum</name>
    <dbReference type="NCBI Taxonomy" id="194963"/>
    <lineage>
        <taxon>Bacteria</taxon>
        <taxon>Pseudomonadati</taxon>
        <taxon>Pseudomonadota</taxon>
        <taxon>Alphaproteobacteria</taxon>
        <taxon>Hyphomicrobiales</taxon>
        <taxon>Rhizobiaceae</taxon>
        <taxon>Sinorhizobium/Ensifer group</taxon>
        <taxon>Sinorhizobium</taxon>
    </lineage>
</organism>
<keyword evidence="5" id="KW-1185">Reference proteome</keyword>
<reference evidence="4 5" key="1">
    <citation type="submission" date="2015-10" db="EMBL/GenBank/DDBJ databases">
        <title>Genomic differences between typical nodule nitrogen-fixing rhizobial strains and those coming from bean seeds.</title>
        <authorList>
            <person name="Peralta H."/>
            <person name="Aguilar-Vera A."/>
            <person name="Diaz R."/>
            <person name="Mora Y."/>
            <person name="Martinez-Batallar G."/>
            <person name="Salazar E."/>
            <person name="Vargas-Lagunas C."/>
            <person name="Encarnacion S."/>
            <person name="Girard L."/>
            <person name="Mora J."/>
        </authorList>
    </citation>
    <scope>NUCLEOTIDE SEQUENCE [LARGE SCALE GENOMIC DNA]</scope>
    <source>
        <strain evidence="4 5">CFNEI 73</strain>
    </source>
</reference>
<name>A0A1L3LH44_9HYPH</name>
<gene>
    <name evidence="4" type="ORF">SAMCFNEI73_Ch0013</name>
</gene>
<protein>
    <submittedName>
        <fullName evidence="4">Nitroreductase family protein</fullName>
    </submittedName>
</protein>
<dbReference type="Pfam" id="PF00881">
    <property type="entry name" value="Nitroreductase"/>
    <property type="match status" value="1"/>
</dbReference>